<name>A0AAD6UUR3_9AGAR</name>
<dbReference type="Proteomes" id="UP001219525">
    <property type="component" value="Unassembled WGS sequence"/>
</dbReference>
<evidence type="ECO:0000313" key="2">
    <source>
        <dbReference type="EMBL" id="KAJ7194830.1"/>
    </source>
</evidence>
<proteinExistence type="predicted"/>
<reference evidence="2" key="1">
    <citation type="submission" date="2023-03" db="EMBL/GenBank/DDBJ databases">
        <title>Massive genome expansion in bonnet fungi (Mycena s.s.) driven by repeated elements and novel gene families across ecological guilds.</title>
        <authorList>
            <consortium name="Lawrence Berkeley National Laboratory"/>
            <person name="Harder C.B."/>
            <person name="Miyauchi S."/>
            <person name="Viragh M."/>
            <person name="Kuo A."/>
            <person name="Thoen E."/>
            <person name="Andreopoulos B."/>
            <person name="Lu D."/>
            <person name="Skrede I."/>
            <person name="Drula E."/>
            <person name="Henrissat B."/>
            <person name="Morin E."/>
            <person name="Kohler A."/>
            <person name="Barry K."/>
            <person name="LaButti K."/>
            <person name="Morin E."/>
            <person name="Salamov A."/>
            <person name="Lipzen A."/>
            <person name="Mereny Z."/>
            <person name="Hegedus B."/>
            <person name="Baldrian P."/>
            <person name="Stursova M."/>
            <person name="Weitz H."/>
            <person name="Taylor A."/>
            <person name="Grigoriev I.V."/>
            <person name="Nagy L.G."/>
            <person name="Martin F."/>
            <person name="Kauserud H."/>
        </authorList>
    </citation>
    <scope>NUCLEOTIDE SEQUENCE</scope>
    <source>
        <strain evidence="2">9144</strain>
    </source>
</reference>
<sequence>MSIRPRSSLRESTQSLRRLSLGSSVFSLSSTAATNKWRRHSSSLSSPYDHEHAAPTPPVMFPLPTPVPPASLSLPAPSLGSNNVLPYPKPGRGAPPIDIALVRVAPPLSVQLQDRAQTNGGPGLTTRVKELMHIMSKESKIHEVVHPAVCAEWF</sequence>
<gene>
    <name evidence="2" type="ORF">GGX14DRAFT_404389</name>
</gene>
<protein>
    <submittedName>
        <fullName evidence="2">Uncharacterized protein</fullName>
    </submittedName>
</protein>
<comment type="caution">
    <text evidence="2">The sequence shown here is derived from an EMBL/GenBank/DDBJ whole genome shotgun (WGS) entry which is preliminary data.</text>
</comment>
<evidence type="ECO:0000256" key="1">
    <source>
        <dbReference type="SAM" id="MobiDB-lite"/>
    </source>
</evidence>
<evidence type="ECO:0000313" key="3">
    <source>
        <dbReference type="Proteomes" id="UP001219525"/>
    </source>
</evidence>
<dbReference type="EMBL" id="JARJCW010000095">
    <property type="protein sequence ID" value="KAJ7194830.1"/>
    <property type="molecule type" value="Genomic_DNA"/>
</dbReference>
<accession>A0AAD6UUR3</accession>
<keyword evidence="3" id="KW-1185">Reference proteome</keyword>
<feature type="region of interest" description="Disordered" evidence="1">
    <location>
        <begin position="36"/>
        <end position="62"/>
    </location>
</feature>
<organism evidence="2 3">
    <name type="scientific">Mycena pura</name>
    <dbReference type="NCBI Taxonomy" id="153505"/>
    <lineage>
        <taxon>Eukaryota</taxon>
        <taxon>Fungi</taxon>
        <taxon>Dikarya</taxon>
        <taxon>Basidiomycota</taxon>
        <taxon>Agaricomycotina</taxon>
        <taxon>Agaricomycetes</taxon>
        <taxon>Agaricomycetidae</taxon>
        <taxon>Agaricales</taxon>
        <taxon>Marasmiineae</taxon>
        <taxon>Mycenaceae</taxon>
        <taxon>Mycena</taxon>
    </lineage>
</organism>
<dbReference type="AlphaFoldDB" id="A0AAD6UUR3"/>